<dbReference type="Gene3D" id="3.40.50.1820">
    <property type="entry name" value="alpha/beta hydrolase"/>
    <property type="match status" value="1"/>
</dbReference>
<keyword evidence="3" id="KW-0858">Xylan degradation</keyword>
<proteinExistence type="inferred from homology"/>
<dbReference type="EMBL" id="MU003832">
    <property type="protein sequence ID" value="KAF2717981.1"/>
    <property type="molecule type" value="Genomic_DNA"/>
</dbReference>
<keyword evidence="2" id="KW-0719">Serine esterase</keyword>
<dbReference type="GO" id="GO:0045493">
    <property type="term" value="P:xylan catabolic process"/>
    <property type="evidence" value="ECO:0007669"/>
    <property type="project" value="UniProtKB-KW"/>
</dbReference>
<evidence type="ECO:0000256" key="6">
    <source>
        <dbReference type="ARBA" id="ARBA00022801"/>
    </source>
</evidence>
<dbReference type="Pfam" id="PF07519">
    <property type="entry name" value="Tannase"/>
    <property type="match status" value="1"/>
</dbReference>
<evidence type="ECO:0000256" key="5">
    <source>
        <dbReference type="ARBA" id="ARBA00022729"/>
    </source>
</evidence>
<evidence type="ECO:0000256" key="4">
    <source>
        <dbReference type="ARBA" id="ARBA00022723"/>
    </source>
</evidence>
<evidence type="ECO:0000313" key="13">
    <source>
        <dbReference type="Proteomes" id="UP000799441"/>
    </source>
</evidence>
<feature type="region of interest" description="Disordered" evidence="11">
    <location>
        <begin position="252"/>
        <end position="278"/>
    </location>
</feature>
<keyword evidence="3" id="KW-0624">Polysaccharide degradation</keyword>
<dbReference type="SUPFAM" id="SSF53474">
    <property type="entry name" value="alpha/beta-Hydrolases"/>
    <property type="match status" value="1"/>
</dbReference>
<dbReference type="OrthoDB" id="3039123at2759"/>
<keyword evidence="6 10" id="KW-0378">Hydrolase</keyword>
<comment type="similarity">
    <text evidence="1 10">Belongs to the tannase family.</text>
</comment>
<keyword evidence="13" id="KW-1185">Reference proteome</keyword>
<dbReference type="EC" id="3.1.1.-" evidence="10"/>
<name>A0A9P4Q3Y4_9PEZI</name>
<dbReference type="PANTHER" id="PTHR33938">
    <property type="entry name" value="FERULOYL ESTERASE B-RELATED"/>
    <property type="match status" value="1"/>
</dbReference>
<dbReference type="Proteomes" id="UP000799441">
    <property type="component" value="Unassembled WGS sequence"/>
</dbReference>
<accession>A0A9P4Q3Y4</accession>
<dbReference type="AlphaFoldDB" id="A0A9P4Q3Y4"/>
<dbReference type="GO" id="GO:0046872">
    <property type="term" value="F:metal ion binding"/>
    <property type="evidence" value="ECO:0007669"/>
    <property type="project" value="UniProtKB-KW"/>
</dbReference>
<evidence type="ECO:0000256" key="10">
    <source>
        <dbReference type="RuleBase" id="RU361238"/>
    </source>
</evidence>
<evidence type="ECO:0000256" key="1">
    <source>
        <dbReference type="ARBA" id="ARBA00006249"/>
    </source>
</evidence>
<feature type="compositionally biased region" description="Low complexity" evidence="11">
    <location>
        <begin position="259"/>
        <end position="278"/>
    </location>
</feature>
<feature type="region of interest" description="Disordered" evidence="11">
    <location>
        <begin position="482"/>
        <end position="544"/>
    </location>
</feature>
<evidence type="ECO:0000256" key="9">
    <source>
        <dbReference type="ARBA" id="ARBA00034075"/>
    </source>
</evidence>
<keyword evidence="7" id="KW-0106">Calcium</keyword>
<feature type="region of interest" description="Disordered" evidence="11">
    <location>
        <begin position="557"/>
        <end position="648"/>
    </location>
</feature>
<gene>
    <name evidence="12" type="ORF">K431DRAFT_288033</name>
</gene>
<keyword evidence="5 10" id="KW-0732">Signal</keyword>
<feature type="region of interest" description="Disordered" evidence="11">
    <location>
        <begin position="30"/>
        <end position="145"/>
    </location>
</feature>
<evidence type="ECO:0000256" key="11">
    <source>
        <dbReference type="SAM" id="MobiDB-lite"/>
    </source>
</evidence>
<feature type="region of interest" description="Disordered" evidence="11">
    <location>
        <begin position="213"/>
        <end position="233"/>
    </location>
</feature>
<reference evidence="12" key="1">
    <citation type="journal article" date="2020" name="Stud. Mycol.">
        <title>101 Dothideomycetes genomes: a test case for predicting lifestyles and emergence of pathogens.</title>
        <authorList>
            <person name="Haridas S."/>
            <person name="Albert R."/>
            <person name="Binder M."/>
            <person name="Bloem J."/>
            <person name="Labutti K."/>
            <person name="Salamov A."/>
            <person name="Andreopoulos B."/>
            <person name="Baker S."/>
            <person name="Barry K."/>
            <person name="Bills G."/>
            <person name="Bluhm B."/>
            <person name="Cannon C."/>
            <person name="Castanera R."/>
            <person name="Culley D."/>
            <person name="Daum C."/>
            <person name="Ezra D."/>
            <person name="Gonzalez J."/>
            <person name="Henrissat B."/>
            <person name="Kuo A."/>
            <person name="Liang C."/>
            <person name="Lipzen A."/>
            <person name="Lutzoni F."/>
            <person name="Magnuson J."/>
            <person name="Mondo S."/>
            <person name="Nolan M."/>
            <person name="Ohm R."/>
            <person name="Pangilinan J."/>
            <person name="Park H.-J."/>
            <person name="Ramirez L."/>
            <person name="Alfaro M."/>
            <person name="Sun H."/>
            <person name="Tritt A."/>
            <person name="Yoshinaga Y."/>
            <person name="Zwiers L.-H."/>
            <person name="Turgeon B."/>
            <person name="Goodwin S."/>
            <person name="Spatafora J."/>
            <person name="Crous P."/>
            <person name="Grigoriev I."/>
        </authorList>
    </citation>
    <scope>NUCLEOTIDE SEQUENCE</scope>
    <source>
        <strain evidence="12">CBS 116435</strain>
    </source>
</reference>
<sequence length="1178" mass="119469">MRFDVPLVFHASVLGAAHAAWLPHFGGGGAGGAAPPSAEHNNVNNEGTYHPPGDGQYFDHPPHGAPWNTWGARPQIPPHYQPGQTLTPSSSLSSSSLSSSSSSSSSSASSVGTSSAASGPAYYSTSSPSSSAYPTSVASGSAPGYPSNSANSTYAYAPTSTLVQYSTSDIPTYAPGSPSSSSPSSSSPQGEGVTVTTTYTSGVLITITVTPSPASSLSSVSAAGPPSASDAYPTSLSTSLIVVTETETSYFTAPTPYDSSSSSPSSSSSSISSAAPPSYSVSESTVVITTTVSGTVTTYITTSLVTSTAAVVPTQYSSVSASSSTTDVESTTSVATTEVVSTASTASTEVISSSSAPVIVPYPVGNSTTATYPSVGSTGSVSVSSSAVPSSSSATSSSSSTAVYVPTSSSSASASVSLNSTSSSSFLSTGFTSSSAASVTPSVSANSTTSSSLISSSSSVASFTPSVSANSTTSSALTASSSLTSSSSSSATSSSSASASLTPSASANSTTSSSSLITSSSTSASLTPSASANSTTSSSSSITSSSSLASLTPSASANSTTSSSSLTSSSSSSSSLTSSSSSSSSSSTISTTSSSSLASLTPSASANSTSSSLVSSSSTSSSTSSSSTPSISSTSTTSSSSSTSSTMAPTISPTTSCSNLCSSFTANGFDATLFSCTAVSSGSTIEVPSGQSGICGASESAPVDLCRVTLSVATSDASETYIEVWMPSNSDWNGRVMATDNGGLNGCVAYDQLSYIIGKGFAVVGDNGGHNTSAFDGTWMSGNNERILDWVHRGRHAAISTGKQLINKYYGQDANKAYYIGCSTGGQQGMKSAQTYPNDFDGIIAGSAAIDYNHLQDWSGRFLLLTGTPGSDSFLTQDEWLTVQNEVLRQCDEPIDGVNDGVLEDPSQCIGVFDSSALLNLNLTQTQVNTVEQVHTELYDQDGTLLFPAFQYGAEYDGYRTGLLKGTPQGITHDWFYYGVYNGSGFDPESLSQADYTEADNQDALHDYVSAFNPDLSAFENAGGKLLQYHGSADPMITGLNAQRYYLKVASQLGASNTDLDSFYRLFRISGMAHCSVGGVSGAGAWQFGQDKAASSASTNVIDVIVDWVENGNAPDTLQGTKFWYDTPSYGVQFKRNHCRFPYRTTYDGGDSTDPGSWSCKLISDWQECGVGATPRLC</sequence>
<keyword evidence="3" id="KW-0119">Carbohydrate metabolism</keyword>
<protein>
    <recommendedName>
        <fullName evidence="10">Carboxylic ester hydrolase</fullName>
        <ecNumber evidence="10">3.1.1.-</ecNumber>
    </recommendedName>
</protein>
<evidence type="ECO:0000256" key="8">
    <source>
        <dbReference type="ARBA" id="ARBA00023157"/>
    </source>
</evidence>
<dbReference type="InterPro" id="IPR029058">
    <property type="entry name" value="AB_hydrolase_fold"/>
</dbReference>
<feature type="signal peptide" evidence="10">
    <location>
        <begin position="1"/>
        <end position="19"/>
    </location>
</feature>
<evidence type="ECO:0000256" key="3">
    <source>
        <dbReference type="ARBA" id="ARBA00022651"/>
    </source>
</evidence>
<dbReference type="GO" id="GO:0030600">
    <property type="term" value="F:feruloyl esterase activity"/>
    <property type="evidence" value="ECO:0007669"/>
    <property type="project" value="UniProtKB-EC"/>
</dbReference>
<feature type="compositionally biased region" description="Low complexity" evidence="11">
    <location>
        <begin position="85"/>
        <end position="141"/>
    </location>
</feature>
<dbReference type="InterPro" id="IPR011118">
    <property type="entry name" value="Tannase/feruloyl_esterase"/>
</dbReference>
<comment type="caution">
    <text evidence="12">The sequence shown here is derived from an EMBL/GenBank/DDBJ whole genome shotgun (WGS) entry which is preliminary data.</text>
</comment>
<evidence type="ECO:0000313" key="12">
    <source>
        <dbReference type="EMBL" id="KAF2717981.1"/>
    </source>
</evidence>
<comment type="catalytic activity">
    <reaction evidence="9">
        <text>feruloyl-polysaccharide + H2O = ferulate + polysaccharide.</text>
        <dbReference type="EC" id="3.1.1.73"/>
    </reaction>
</comment>
<dbReference type="PANTHER" id="PTHR33938:SF15">
    <property type="entry name" value="FERULOYL ESTERASE B-RELATED"/>
    <property type="match status" value="1"/>
</dbReference>
<feature type="chain" id="PRO_5040539213" description="Carboxylic ester hydrolase" evidence="10">
    <location>
        <begin position="20"/>
        <end position="1178"/>
    </location>
</feature>
<evidence type="ECO:0000256" key="7">
    <source>
        <dbReference type="ARBA" id="ARBA00022837"/>
    </source>
</evidence>
<keyword evidence="4" id="KW-0479">Metal-binding</keyword>
<feature type="compositionally biased region" description="Low complexity" evidence="11">
    <location>
        <begin position="177"/>
        <end position="194"/>
    </location>
</feature>
<keyword evidence="8" id="KW-1015">Disulfide bond</keyword>
<evidence type="ECO:0000256" key="2">
    <source>
        <dbReference type="ARBA" id="ARBA00022487"/>
    </source>
</evidence>
<feature type="region of interest" description="Disordered" evidence="11">
    <location>
        <begin position="167"/>
        <end position="194"/>
    </location>
</feature>
<organism evidence="12 13">
    <name type="scientific">Polychaeton citri CBS 116435</name>
    <dbReference type="NCBI Taxonomy" id="1314669"/>
    <lineage>
        <taxon>Eukaryota</taxon>
        <taxon>Fungi</taxon>
        <taxon>Dikarya</taxon>
        <taxon>Ascomycota</taxon>
        <taxon>Pezizomycotina</taxon>
        <taxon>Dothideomycetes</taxon>
        <taxon>Dothideomycetidae</taxon>
        <taxon>Capnodiales</taxon>
        <taxon>Capnodiaceae</taxon>
        <taxon>Polychaeton</taxon>
    </lineage>
</organism>